<keyword evidence="8 15" id="KW-0547">Nucleotide-binding</keyword>
<evidence type="ECO:0000256" key="7">
    <source>
        <dbReference type="ARBA" id="ARBA00022679"/>
    </source>
</evidence>
<keyword evidence="17" id="KW-1185">Reference proteome</keyword>
<evidence type="ECO:0000256" key="12">
    <source>
        <dbReference type="ARBA" id="ARBA00023136"/>
    </source>
</evidence>
<sequence>MLPEPLTFRDQAAEALVAAPHASSFRWEWFDPAWWGHCARPVDDGGRGSAWFIDAEPGMVLRRYQRGGAVARVSRSSYLYMGRRRVRSVAEFQVLMRALELGLPVPQPIAAGVWWKGVLSYQASLLTERLQGVQSLGQLVGTLKWSRWQAVGRTIRRFHEAGICHADLNCFNVLLSGGSVYLIDFDKGAFRDPAAKGWRNRNLKRLHRSLKKVVWPEHGQTGPEQAWEALLEGYLESTETGVEGSR</sequence>
<evidence type="ECO:0000256" key="5">
    <source>
        <dbReference type="ARBA" id="ARBA00022475"/>
    </source>
</evidence>
<dbReference type="Gene3D" id="1.10.510.10">
    <property type="entry name" value="Transferase(Phosphotransferase) domain 1"/>
    <property type="match status" value="1"/>
</dbReference>
<name>A0A2A2FBQ5_9GAMM</name>
<dbReference type="GO" id="GO:0009244">
    <property type="term" value="P:lipopolysaccharide core region biosynthetic process"/>
    <property type="evidence" value="ECO:0007669"/>
    <property type="project" value="UniProtKB-UniRule"/>
</dbReference>
<reference evidence="16 17" key="1">
    <citation type="submission" date="2017-08" db="EMBL/GenBank/DDBJ databases">
        <title>Halovibrio sewagensis sp. nov., isolated from wastewater of high salinity.</title>
        <authorList>
            <person name="Dong X."/>
            <person name="Zhang G."/>
        </authorList>
    </citation>
    <scope>NUCLEOTIDE SEQUENCE [LARGE SCALE GENOMIC DNA]</scope>
    <source>
        <strain evidence="16 17">YL5-2</strain>
    </source>
</reference>
<dbReference type="InterPro" id="IPR022826">
    <property type="entry name" value="KDO_kinase"/>
</dbReference>
<evidence type="ECO:0000256" key="14">
    <source>
        <dbReference type="ARBA" id="ARBA00034417"/>
    </source>
</evidence>
<dbReference type="GO" id="GO:0016773">
    <property type="term" value="F:phosphotransferase activity, alcohol group as acceptor"/>
    <property type="evidence" value="ECO:0007669"/>
    <property type="project" value="UniProtKB-UniRule"/>
</dbReference>
<comment type="function">
    <text evidence="15">Catalyzes the ATP-dependent phosphorylation of the 3-deoxy-D-manno-octulosonic acid (Kdo) residue in Kdo-lipid IV(A) at the 4-OH position.</text>
</comment>
<accession>A0A2A2FBQ5</accession>
<evidence type="ECO:0000256" key="11">
    <source>
        <dbReference type="ARBA" id="ARBA00022985"/>
    </source>
</evidence>
<dbReference type="GO" id="GO:0005524">
    <property type="term" value="F:ATP binding"/>
    <property type="evidence" value="ECO:0007669"/>
    <property type="project" value="UniProtKB-UniRule"/>
</dbReference>
<evidence type="ECO:0000256" key="1">
    <source>
        <dbReference type="ARBA" id="ARBA00004515"/>
    </source>
</evidence>
<dbReference type="AlphaFoldDB" id="A0A2A2FBQ5"/>
<dbReference type="SUPFAM" id="SSF56112">
    <property type="entry name" value="Protein kinase-like (PK-like)"/>
    <property type="match status" value="1"/>
</dbReference>
<evidence type="ECO:0000313" key="17">
    <source>
        <dbReference type="Proteomes" id="UP000218896"/>
    </source>
</evidence>
<evidence type="ECO:0000256" key="8">
    <source>
        <dbReference type="ARBA" id="ARBA00022741"/>
    </source>
</evidence>
<dbReference type="EC" id="2.7.1.166" evidence="4 15"/>
<evidence type="ECO:0000256" key="2">
    <source>
        <dbReference type="ARBA" id="ARBA00004713"/>
    </source>
</evidence>
<keyword evidence="6 15" id="KW-0997">Cell inner membrane</keyword>
<dbReference type="GO" id="GO:0005886">
    <property type="term" value="C:plasma membrane"/>
    <property type="evidence" value="ECO:0007669"/>
    <property type="project" value="UniProtKB-SubCell"/>
</dbReference>
<dbReference type="UniPathway" id="UPA00958"/>
<dbReference type="Pfam" id="PF06293">
    <property type="entry name" value="Kdo"/>
    <property type="match status" value="1"/>
</dbReference>
<comment type="caution">
    <text evidence="16">The sequence shown here is derived from an EMBL/GenBank/DDBJ whole genome shotgun (WGS) entry which is preliminary data.</text>
</comment>
<feature type="active site" evidence="15">
    <location>
        <position position="167"/>
    </location>
</feature>
<keyword evidence="9 15" id="KW-0418">Kinase</keyword>
<evidence type="ECO:0000256" key="15">
    <source>
        <dbReference type="HAMAP-Rule" id="MF_00521"/>
    </source>
</evidence>
<dbReference type="NCBIfam" id="NF002475">
    <property type="entry name" value="PRK01723.1"/>
    <property type="match status" value="1"/>
</dbReference>
<comment type="pathway">
    <text evidence="2 15">Bacterial outer membrane biogenesis; LPS core biosynthesis.</text>
</comment>
<gene>
    <name evidence="15" type="primary">kdkA</name>
    <name evidence="16" type="ORF">CK501_03750</name>
</gene>
<dbReference type="InterPro" id="IPR011009">
    <property type="entry name" value="Kinase-like_dom_sf"/>
</dbReference>
<comment type="subcellular location">
    <subcellularLocation>
        <location evidence="1 15">Cell inner membrane</location>
        <topology evidence="1 15">Peripheral membrane protein</topology>
        <orientation evidence="1 15">Cytoplasmic side</orientation>
    </subcellularLocation>
</comment>
<organism evidence="16 17">
    <name type="scientific">Halovibrio salipaludis</name>
    <dbReference type="NCBI Taxonomy" id="2032626"/>
    <lineage>
        <taxon>Bacteria</taxon>
        <taxon>Pseudomonadati</taxon>
        <taxon>Pseudomonadota</taxon>
        <taxon>Gammaproteobacteria</taxon>
        <taxon>Oceanospirillales</taxon>
        <taxon>Halomonadaceae</taxon>
        <taxon>Halovibrio</taxon>
    </lineage>
</organism>
<dbReference type="HAMAP" id="MF_00521">
    <property type="entry name" value="KDO_kinase"/>
    <property type="match status" value="1"/>
</dbReference>
<evidence type="ECO:0000256" key="9">
    <source>
        <dbReference type="ARBA" id="ARBA00022777"/>
    </source>
</evidence>
<dbReference type="Proteomes" id="UP000218896">
    <property type="component" value="Unassembled WGS sequence"/>
</dbReference>
<keyword evidence="11 15" id="KW-0448">Lipopolysaccharide biosynthesis</keyword>
<keyword evidence="7 15" id="KW-0808">Transferase</keyword>
<protein>
    <recommendedName>
        <fullName evidence="13 15">3-deoxy-D-manno-octulosonic acid kinase</fullName>
        <shortName evidence="15">Kdo kinase</shortName>
        <ecNumber evidence="4 15">2.7.1.166</ecNumber>
    </recommendedName>
</protein>
<comment type="catalytic activity">
    <reaction evidence="14 15">
        <text>an alpha-Kdo-(2-&gt;6)-lipid IVA + ATP = a 4-O-phospho-alpha-Kdo-(2-&gt;6)-lipid IVA + ADP + H(+)</text>
        <dbReference type="Rhea" id="RHEA:74271"/>
        <dbReference type="ChEBI" id="CHEBI:15378"/>
        <dbReference type="ChEBI" id="CHEBI:30616"/>
        <dbReference type="ChEBI" id="CHEBI:176428"/>
        <dbReference type="ChEBI" id="CHEBI:193140"/>
        <dbReference type="ChEBI" id="CHEBI:456216"/>
        <dbReference type="EC" id="2.7.1.166"/>
    </reaction>
</comment>
<evidence type="ECO:0000313" key="16">
    <source>
        <dbReference type="EMBL" id="PAU82270.1"/>
    </source>
</evidence>
<evidence type="ECO:0000256" key="6">
    <source>
        <dbReference type="ARBA" id="ARBA00022519"/>
    </source>
</evidence>
<keyword evidence="5 15" id="KW-1003">Cell membrane</keyword>
<evidence type="ECO:0000256" key="3">
    <source>
        <dbReference type="ARBA" id="ARBA00010327"/>
    </source>
</evidence>
<proteinExistence type="inferred from homology"/>
<keyword evidence="12 15" id="KW-0472">Membrane</keyword>
<dbReference type="GO" id="GO:0016301">
    <property type="term" value="F:kinase activity"/>
    <property type="evidence" value="ECO:0007669"/>
    <property type="project" value="UniProtKB-KW"/>
</dbReference>
<evidence type="ECO:0000256" key="10">
    <source>
        <dbReference type="ARBA" id="ARBA00022840"/>
    </source>
</evidence>
<keyword evidence="10 15" id="KW-0067">ATP-binding</keyword>
<dbReference type="EMBL" id="NSKD01000001">
    <property type="protein sequence ID" value="PAU82270.1"/>
    <property type="molecule type" value="Genomic_DNA"/>
</dbReference>
<evidence type="ECO:0000256" key="13">
    <source>
        <dbReference type="ARBA" id="ARBA00029511"/>
    </source>
</evidence>
<comment type="similarity">
    <text evidence="3 15">Belongs to the protein kinase superfamily. KdkA/RfaP family.</text>
</comment>
<evidence type="ECO:0000256" key="4">
    <source>
        <dbReference type="ARBA" id="ARBA00011988"/>
    </source>
</evidence>